<evidence type="ECO:0000313" key="2">
    <source>
        <dbReference type="EMBL" id="CAF0912249.1"/>
    </source>
</evidence>
<dbReference type="PANTHER" id="PTHR33539:SF1">
    <property type="entry name" value="UPF0764 PROTEIN C16ORF89"/>
    <property type="match status" value="1"/>
</dbReference>
<dbReference type="GO" id="GO:0005829">
    <property type="term" value="C:cytosol"/>
    <property type="evidence" value="ECO:0007669"/>
    <property type="project" value="TreeGrafter"/>
</dbReference>
<accession>A0A814ACF4</accession>
<proteinExistence type="predicted"/>
<dbReference type="Pfam" id="PF15882">
    <property type="entry name" value="DUF4735"/>
    <property type="match status" value="1"/>
</dbReference>
<dbReference type="PANTHER" id="PTHR33539">
    <property type="entry name" value="UPF0764 PROTEIN C16ORF89"/>
    <property type="match status" value="1"/>
</dbReference>
<feature type="signal peptide" evidence="1">
    <location>
        <begin position="1"/>
        <end position="22"/>
    </location>
</feature>
<dbReference type="AlphaFoldDB" id="A0A814ACF4"/>
<keyword evidence="1" id="KW-0732">Signal</keyword>
<dbReference type="GO" id="GO:0016020">
    <property type="term" value="C:membrane"/>
    <property type="evidence" value="ECO:0007669"/>
    <property type="project" value="TreeGrafter"/>
</dbReference>
<dbReference type="Proteomes" id="UP000663852">
    <property type="component" value="Unassembled WGS sequence"/>
</dbReference>
<evidence type="ECO:0000256" key="1">
    <source>
        <dbReference type="SAM" id="SignalP"/>
    </source>
</evidence>
<evidence type="ECO:0000313" key="3">
    <source>
        <dbReference type="Proteomes" id="UP000663852"/>
    </source>
</evidence>
<comment type="caution">
    <text evidence="2">The sequence shown here is derived from an EMBL/GenBank/DDBJ whole genome shotgun (WGS) entry which is preliminary data.</text>
</comment>
<name>A0A814ACF4_ADIRI</name>
<protein>
    <submittedName>
        <fullName evidence="2">Uncharacterized protein</fullName>
    </submittedName>
</protein>
<dbReference type="EMBL" id="CAJNOJ010000036">
    <property type="protein sequence ID" value="CAF0912249.1"/>
    <property type="molecule type" value="Genomic_DNA"/>
</dbReference>
<feature type="chain" id="PRO_5032330770" evidence="1">
    <location>
        <begin position="23"/>
        <end position="337"/>
    </location>
</feature>
<reference evidence="2" key="1">
    <citation type="submission" date="2021-02" db="EMBL/GenBank/DDBJ databases">
        <authorList>
            <person name="Nowell W R."/>
        </authorList>
    </citation>
    <scope>NUCLEOTIDE SEQUENCE</scope>
</reference>
<dbReference type="OrthoDB" id="5949187at2759"/>
<organism evidence="2 3">
    <name type="scientific">Adineta ricciae</name>
    <name type="common">Rotifer</name>
    <dbReference type="NCBI Taxonomy" id="249248"/>
    <lineage>
        <taxon>Eukaryota</taxon>
        <taxon>Metazoa</taxon>
        <taxon>Spiralia</taxon>
        <taxon>Gnathifera</taxon>
        <taxon>Rotifera</taxon>
        <taxon>Eurotatoria</taxon>
        <taxon>Bdelloidea</taxon>
        <taxon>Adinetida</taxon>
        <taxon>Adinetidae</taxon>
        <taxon>Adineta</taxon>
    </lineage>
</organism>
<gene>
    <name evidence="2" type="ORF">EDS130_LOCUS10337</name>
</gene>
<sequence>MSIQIFLLFCICSTVYVKTSSALPSSELHIKYGGEALKSLERLLKFFESDVKDLNLDGVYGLRIAQGQLDALHDKLINPLKKNIGVTDANNHVQSLSNQIERIANKSLEEIARKDTSYLKRFALIASKAFLIDYEVRNIKENLIETGERISEFDEDKSDVCFSEILGSNDRSNSSPCLVSQSCWNLMTSSKSTNYRLTHQLLWFLVAKTIGCIDHRSTSNLANKNLKYLEDRYCANIYYDAQTNFNNNDNQDLFLEQILLCSMIGYEEFIRLDWLKTILTWQDAESGCFSSASDVMESNIKMKRHLLIEQEMNNGCLSHKSGLASGVLAVYARALLQ</sequence>
<dbReference type="InterPro" id="IPR031751">
    <property type="entry name" value="DUF4735"/>
</dbReference>